<dbReference type="EMBL" id="CADCVJ010000069">
    <property type="protein sequence ID" value="CAA9468586.1"/>
    <property type="molecule type" value="Genomic_DNA"/>
</dbReference>
<keyword evidence="2" id="KW-0804">Transcription</keyword>
<reference evidence="3" key="1">
    <citation type="submission" date="2020-02" db="EMBL/GenBank/DDBJ databases">
        <authorList>
            <person name="Meier V. D."/>
        </authorList>
    </citation>
    <scope>NUCLEOTIDE SEQUENCE</scope>
    <source>
        <strain evidence="3">AVDCRST_MAG38</strain>
    </source>
</reference>
<sequence>MEKTRFEPSTYSWSGGAPARVGRPTYERLTAVLQTADAGRHGDACASLGALLDEQVDRNSAADLDDVIFTSAVSRRLTGAVPATVNLYLRQYERPQISLFNLLARHLPTVSLAGRIANELVCQFVAGLDEVTLLDVGIGTAQQEVALLHKLARRGALPRRLTFVAVEPSADSLHTAERALLAAGAQLGVEVVVRPVLAVAERLTDADWVRIGGEGAPLVVLSSFAAHHVRNEVRADGVSACARDALFARLRALEPLALVLCEPNADHHTPSFRRRFDSCWNHFGLTFDLIGRLDVATEEKAAMKMFFAREIEDILANAEESRCERHEPVEVWADRLERTGFTLHERLDFVRGYADPLVRVSAQRGYVGLDHQDETLVAVLCATTGAGPAGARRDV</sequence>
<name>A0A6J4RAB7_9ACTN</name>
<dbReference type="InterPro" id="IPR005202">
    <property type="entry name" value="TF_GRAS"/>
</dbReference>
<dbReference type="Pfam" id="PF03514">
    <property type="entry name" value="GRAS"/>
    <property type="match status" value="1"/>
</dbReference>
<dbReference type="Gene3D" id="3.40.50.150">
    <property type="entry name" value="Vaccinia Virus protein VP39"/>
    <property type="match status" value="1"/>
</dbReference>
<feature type="non-terminal residue" evidence="3">
    <location>
        <position position="395"/>
    </location>
</feature>
<evidence type="ECO:0000313" key="3">
    <source>
        <dbReference type="EMBL" id="CAA9468586.1"/>
    </source>
</evidence>
<dbReference type="SUPFAM" id="SSF53335">
    <property type="entry name" value="S-adenosyl-L-methionine-dependent methyltransferases"/>
    <property type="match status" value="1"/>
</dbReference>
<dbReference type="PROSITE" id="PS50985">
    <property type="entry name" value="GRAS"/>
    <property type="match status" value="1"/>
</dbReference>
<gene>
    <name evidence="3" type="ORF">AVDCRST_MAG38-1038</name>
</gene>
<evidence type="ECO:0000256" key="1">
    <source>
        <dbReference type="ARBA" id="ARBA00023015"/>
    </source>
</evidence>
<evidence type="ECO:0000256" key="2">
    <source>
        <dbReference type="ARBA" id="ARBA00023163"/>
    </source>
</evidence>
<dbReference type="AlphaFoldDB" id="A0A6J4RAB7"/>
<keyword evidence="1" id="KW-0805">Transcription regulation</keyword>
<dbReference type="PANTHER" id="PTHR31636">
    <property type="entry name" value="OSJNBA0084A10.13 PROTEIN-RELATED"/>
    <property type="match status" value="1"/>
</dbReference>
<accession>A0A6J4RAB7</accession>
<protein>
    <submittedName>
        <fullName evidence="3">Uncharacterized protein</fullName>
    </submittedName>
</protein>
<proteinExistence type="predicted"/>
<dbReference type="InterPro" id="IPR029063">
    <property type="entry name" value="SAM-dependent_MTases_sf"/>
</dbReference>
<organism evidence="3">
    <name type="scientific">uncultured Solirubrobacteraceae bacterium</name>
    <dbReference type="NCBI Taxonomy" id="1162706"/>
    <lineage>
        <taxon>Bacteria</taxon>
        <taxon>Bacillati</taxon>
        <taxon>Actinomycetota</taxon>
        <taxon>Thermoleophilia</taxon>
        <taxon>Solirubrobacterales</taxon>
        <taxon>Solirubrobacteraceae</taxon>
        <taxon>environmental samples</taxon>
    </lineage>
</organism>